<dbReference type="InterPro" id="IPR051686">
    <property type="entry name" value="Lipoprotein_DolP"/>
</dbReference>
<evidence type="ECO:0000256" key="1">
    <source>
        <dbReference type="ARBA" id="ARBA00004418"/>
    </source>
</evidence>
<keyword evidence="8" id="KW-1185">Reference proteome</keyword>
<dbReference type="SMART" id="SM00749">
    <property type="entry name" value="BON"/>
    <property type="match status" value="3"/>
</dbReference>
<dbReference type="InterPro" id="IPR014004">
    <property type="entry name" value="Transpt-assoc_nodulatn_dom_bac"/>
</dbReference>
<keyword evidence="7" id="KW-0808">Transferase</keyword>
<dbReference type="PANTHER" id="PTHR34606:SF4">
    <property type="entry name" value="OUTER MEMBRANE LIPOPROTEIN DOLP"/>
    <property type="match status" value="1"/>
</dbReference>
<evidence type="ECO:0000313" key="7">
    <source>
        <dbReference type="EMBL" id="KRQ08340.1"/>
    </source>
</evidence>
<dbReference type="InterPro" id="IPR007055">
    <property type="entry name" value="BON_dom"/>
</dbReference>
<dbReference type="Proteomes" id="UP000051936">
    <property type="component" value="Unassembled WGS sequence"/>
</dbReference>
<dbReference type="STRING" id="989370.AOQ71_22930"/>
<evidence type="ECO:0000259" key="6">
    <source>
        <dbReference type="PROSITE" id="PS50914"/>
    </source>
</evidence>
<dbReference type="PANTHER" id="PTHR34606">
    <property type="entry name" value="BON DOMAIN-CONTAINING PROTEIN"/>
    <property type="match status" value="1"/>
</dbReference>
<dbReference type="FunFam" id="3.30.1340.30:FF:000001">
    <property type="entry name" value="Molecular chaperone OsmY"/>
    <property type="match status" value="1"/>
</dbReference>
<dbReference type="GO" id="GO:0008483">
    <property type="term" value="F:transaminase activity"/>
    <property type="evidence" value="ECO:0007669"/>
    <property type="project" value="UniProtKB-KW"/>
</dbReference>
<reference evidence="7 8" key="1">
    <citation type="submission" date="2015-09" db="EMBL/GenBank/DDBJ databases">
        <title>Draft Genome Sequence of Bradyrhizobium manausense Strain BR 3351T, a Novel Symbiotic Nitrogen-Fixing Alphaproteobacterium Isolated from Brazilian Amazon Rain Forest.</title>
        <authorList>
            <person name="De Araujo J.L."/>
            <person name="Zilli J.E."/>
        </authorList>
    </citation>
    <scope>NUCLEOTIDE SEQUENCE [LARGE SCALE GENOMIC DNA]</scope>
    <source>
        <strain evidence="7 8">BR3351</strain>
    </source>
</reference>
<gene>
    <name evidence="7" type="ORF">AOQ71_22930</name>
</gene>
<feature type="domain" description="BON" evidence="6">
    <location>
        <begin position="3"/>
        <end position="71"/>
    </location>
</feature>
<dbReference type="Pfam" id="PF04972">
    <property type="entry name" value="BON"/>
    <property type="match status" value="3"/>
</dbReference>
<dbReference type="Gene3D" id="3.30.1340.30">
    <property type="match status" value="3"/>
</dbReference>
<evidence type="ECO:0000256" key="4">
    <source>
        <dbReference type="ARBA" id="ARBA00022764"/>
    </source>
</evidence>
<dbReference type="OrthoDB" id="870892at2"/>
<evidence type="ECO:0000256" key="5">
    <source>
        <dbReference type="ARBA" id="ARBA00070588"/>
    </source>
</evidence>
<evidence type="ECO:0000256" key="3">
    <source>
        <dbReference type="ARBA" id="ARBA00022737"/>
    </source>
</evidence>
<comment type="caution">
    <text evidence="7">The sequence shown here is derived from an EMBL/GenBank/DDBJ whole genome shotgun (WGS) entry which is preliminary data.</text>
</comment>
<feature type="domain" description="BON" evidence="6">
    <location>
        <begin position="149"/>
        <end position="217"/>
    </location>
</feature>
<feature type="domain" description="BON" evidence="6">
    <location>
        <begin position="78"/>
        <end position="146"/>
    </location>
</feature>
<organism evidence="7 8">
    <name type="scientific">Bradyrhizobium manausense</name>
    <dbReference type="NCBI Taxonomy" id="989370"/>
    <lineage>
        <taxon>Bacteria</taxon>
        <taxon>Pseudomonadati</taxon>
        <taxon>Pseudomonadota</taxon>
        <taxon>Alphaproteobacteria</taxon>
        <taxon>Hyphomicrobiales</taxon>
        <taxon>Nitrobacteraceae</taxon>
        <taxon>Bradyrhizobium</taxon>
    </lineage>
</organism>
<dbReference type="PROSITE" id="PS50914">
    <property type="entry name" value="BON"/>
    <property type="match status" value="3"/>
</dbReference>
<proteinExistence type="predicted"/>
<comment type="subcellular location">
    <subcellularLocation>
        <location evidence="1">Periplasm</location>
    </subcellularLocation>
</comment>
<evidence type="ECO:0000256" key="2">
    <source>
        <dbReference type="ARBA" id="ARBA00022729"/>
    </source>
</evidence>
<dbReference type="AlphaFoldDB" id="A0A0R3DKY9"/>
<keyword evidence="3" id="KW-0677">Repeat</keyword>
<keyword evidence="2" id="KW-0732">Signal</keyword>
<keyword evidence="7" id="KW-0032">Aminotransferase</keyword>
<evidence type="ECO:0000313" key="8">
    <source>
        <dbReference type="Proteomes" id="UP000051936"/>
    </source>
</evidence>
<accession>A0A0R3DKY9</accession>
<dbReference type="RefSeq" id="WP_057751346.1">
    <property type="nucleotide sequence ID" value="NZ_LJYG01000094.1"/>
</dbReference>
<dbReference type="EMBL" id="LJYG01000094">
    <property type="protein sequence ID" value="KRQ08340.1"/>
    <property type="molecule type" value="Genomic_DNA"/>
</dbReference>
<sequence length="218" mass="24069">MKSDSEIERDVRDELKWDPDLDASDIAVSVKDGVVTLAGFTHSYADRLEAESAAKRVAGVKAVANDIEVRLPSIDQRPDPDIARDAVAALKQELPISHKKIKAVVKDGWITLEGAVEWQYQKTAAEHAVRKIKGVKGVTNVITVKPNLEPTEIKRKIMDAFKRNAEVDADHISVEANGGEVVLKGTVRSWIEREEAERVAWSAPGVTRVDDRIVVSPY</sequence>
<name>A0A0R3DKY9_9BRAD</name>
<dbReference type="GO" id="GO:0042597">
    <property type="term" value="C:periplasmic space"/>
    <property type="evidence" value="ECO:0007669"/>
    <property type="project" value="UniProtKB-SubCell"/>
</dbReference>
<keyword evidence="4" id="KW-0574">Periplasm</keyword>
<protein>
    <recommendedName>
        <fullName evidence="5">Osmotically-inducible protein Y</fullName>
    </recommendedName>
</protein>